<proteinExistence type="predicted"/>
<organism evidence="1 2">
    <name type="scientific">Paenibacillus rhizophilus</name>
    <dbReference type="NCBI Taxonomy" id="1850366"/>
    <lineage>
        <taxon>Bacteria</taxon>
        <taxon>Bacillati</taxon>
        <taxon>Bacillota</taxon>
        <taxon>Bacilli</taxon>
        <taxon>Bacillales</taxon>
        <taxon>Paenibacillaceae</taxon>
        <taxon>Paenibacillus</taxon>
    </lineage>
</organism>
<protein>
    <submittedName>
        <fullName evidence="1">GIY-YIG nuclease family protein</fullName>
    </submittedName>
</protein>
<keyword evidence="2" id="KW-1185">Reference proteome</keyword>
<dbReference type="OrthoDB" id="9134286at2"/>
<gene>
    <name evidence="1" type="ORF">EH198_22590</name>
</gene>
<dbReference type="Gene3D" id="3.40.1440.10">
    <property type="entry name" value="GIY-YIG endonuclease"/>
    <property type="match status" value="1"/>
</dbReference>
<dbReference type="RefSeq" id="WP_124697768.1">
    <property type="nucleotide sequence ID" value="NZ_JBHUFE010000012.1"/>
</dbReference>
<accession>A0A3N9NYC1</accession>
<evidence type="ECO:0000313" key="2">
    <source>
        <dbReference type="Proteomes" id="UP000282529"/>
    </source>
</evidence>
<dbReference type="AlphaFoldDB" id="A0A3N9NYC1"/>
<reference evidence="1 2" key="1">
    <citation type="submission" date="2018-11" db="EMBL/GenBank/DDBJ databases">
        <title>Genome sequence of strain 7197.</title>
        <authorList>
            <person name="Gao J."/>
            <person name="Sun J."/>
        </authorList>
    </citation>
    <scope>NUCLEOTIDE SEQUENCE [LARGE SCALE GENOMIC DNA]</scope>
    <source>
        <strain evidence="1 2">7197</strain>
    </source>
</reference>
<sequence length="129" mass="14886">MALDKQKKKELASAYAQSFRPMGVYQIRNVKNGKILVLGSMDLTGAGNRLAFMQQSNLNSIHELQKDWKECGGDSFVFEELDQIKPREETMNDISELKDYQEEVDALLELWIEKLQPFGDKGYNKPKRK</sequence>
<comment type="caution">
    <text evidence="1">The sequence shown here is derived from an EMBL/GenBank/DDBJ whole genome shotgun (WGS) entry which is preliminary data.</text>
</comment>
<name>A0A3N9NYC1_9BACL</name>
<evidence type="ECO:0000313" key="1">
    <source>
        <dbReference type="EMBL" id="RQW08399.1"/>
    </source>
</evidence>
<dbReference type="InterPro" id="IPR035901">
    <property type="entry name" value="GIY-YIG_endonuc_sf"/>
</dbReference>
<dbReference type="Proteomes" id="UP000282529">
    <property type="component" value="Unassembled WGS sequence"/>
</dbReference>
<dbReference type="EMBL" id="RQPI01000021">
    <property type="protein sequence ID" value="RQW08399.1"/>
    <property type="molecule type" value="Genomic_DNA"/>
</dbReference>
<dbReference type="CDD" id="cd10451">
    <property type="entry name" value="GIY-YIG_LuxR_like"/>
    <property type="match status" value="1"/>
</dbReference>